<reference evidence="2 3" key="1">
    <citation type="submission" date="2024-03" db="EMBL/GenBank/DDBJ databases">
        <title>The Acrasis kona genome and developmental transcriptomes reveal deep origins of eukaryotic multicellular pathways.</title>
        <authorList>
            <person name="Sheikh S."/>
            <person name="Fu C.-J."/>
            <person name="Brown M.W."/>
            <person name="Baldauf S.L."/>
        </authorList>
    </citation>
    <scope>NUCLEOTIDE SEQUENCE [LARGE SCALE GENOMIC DNA]</scope>
    <source>
        <strain evidence="2 3">ATCC MYA-3509</strain>
    </source>
</reference>
<dbReference type="Proteomes" id="UP001431209">
    <property type="component" value="Unassembled WGS sequence"/>
</dbReference>
<feature type="compositionally biased region" description="Basic and acidic residues" evidence="1">
    <location>
        <begin position="30"/>
        <end position="46"/>
    </location>
</feature>
<dbReference type="AlphaFoldDB" id="A0AAW2ZBI6"/>
<sequence>MNIVEDEDIEVIEPPKKKARNAFSVMMTSPKRDRTIKHDKDSKLEKQTSGTDSKYITCPLCQKDIFRSGMGMHMMTHDMDKTTFKATPKEQETFEVLITNKTRFGLKWNCPTKKRVKQTKLSFLKSDNKKPAHRLAEIHYKGSQQDTPQDTFYYYQGQKEKLAHVKTFALMEQNKQFQRAPVHDITLTSKQQDVHWSQTCKLRLEKKTSSDEITLKTDYDRPVIQFDSSSLEVGSSFSAVYGFNLGKSFLKSLLQKNIRLGRAESAVRVAKLLIQCSVTEFLRRMLVIIVEDAILHPAFAYLTWLMMADSRGFIISIPHLNNCLRIVNEVCHVQFRDEYPDVNQKDEQDDVSNLYDSCSQLHPFEAMLVRSLLIRALFGGMTGDCRMLKGFAELWFKRFCSDDNYKSPPSGSSDTLPDYICDLNTASNKPFSPWMRFILHCYSSQSTDISFQDVGPITHHDIVLSALDQHCSPISTLVMQDSRFANAVSKVGGEDEIKTMMWYCRSSLNTRRSVYKDCASEDQIKAEEVRRKYCDVWEGIASGLDTLSNEYIKRKL</sequence>
<proteinExistence type="predicted"/>
<gene>
    <name evidence="2" type="ORF">AKO1_001638</name>
</gene>
<dbReference type="EMBL" id="JAOPGA020001255">
    <property type="protein sequence ID" value="KAL0486684.1"/>
    <property type="molecule type" value="Genomic_DNA"/>
</dbReference>
<evidence type="ECO:0000256" key="1">
    <source>
        <dbReference type="SAM" id="MobiDB-lite"/>
    </source>
</evidence>
<organism evidence="2 3">
    <name type="scientific">Acrasis kona</name>
    <dbReference type="NCBI Taxonomy" id="1008807"/>
    <lineage>
        <taxon>Eukaryota</taxon>
        <taxon>Discoba</taxon>
        <taxon>Heterolobosea</taxon>
        <taxon>Tetramitia</taxon>
        <taxon>Eutetramitia</taxon>
        <taxon>Acrasidae</taxon>
        <taxon>Acrasis</taxon>
    </lineage>
</organism>
<evidence type="ECO:0000313" key="2">
    <source>
        <dbReference type="EMBL" id="KAL0486684.1"/>
    </source>
</evidence>
<evidence type="ECO:0000313" key="3">
    <source>
        <dbReference type="Proteomes" id="UP001431209"/>
    </source>
</evidence>
<keyword evidence="3" id="KW-1185">Reference proteome</keyword>
<comment type="caution">
    <text evidence="2">The sequence shown here is derived from an EMBL/GenBank/DDBJ whole genome shotgun (WGS) entry which is preliminary data.</text>
</comment>
<evidence type="ECO:0008006" key="4">
    <source>
        <dbReference type="Google" id="ProtNLM"/>
    </source>
</evidence>
<name>A0AAW2ZBI6_9EUKA</name>
<protein>
    <recommendedName>
        <fullName evidence="4">C2H2-type domain-containing protein</fullName>
    </recommendedName>
</protein>
<feature type="region of interest" description="Disordered" evidence="1">
    <location>
        <begin position="27"/>
        <end position="48"/>
    </location>
</feature>
<accession>A0AAW2ZBI6</accession>